<accession>A0ACB6ZKQ9</accession>
<evidence type="ECO:0000313" key="1">
    <source>
        <dbReference type="EMBL" id="KAF9650109.1"/>
    </source>
</evidence>
<keyword evidence="2" id="KW-1185">Reference proteome</keyword>
<dbReference type="EMBL" id="MU117988">
    <property type="protein sequence ID" value="KAF9650109.1"/>
    <property type="molecule type" value="Genomic_DNA"/>
</dbReference>
<sequence length="1457" mass="164513">MADRAKRGRKAKLDKLAELKRAREGGSRSWVQEEDTDLYDEVSEEQYKRIVKGRLAKDDFVVDDGVDGYNDNGMDDWDERNDAVDSGEDDHRPTKSKKSVKDDKPHGKPKAPPPAVVPASITSYRPAKTAEQESDFMDMLLGDMNAIKPVPSNPFRSRKRKPSPPKYRSNDHRSSSPVDACDDAYSGGFHDDAGPSGDEFMSPKKKPRTDPAIKPALDGLTNLDVHSSGPEDAGMDEYDFGDNSLDELDPSVLDQLDETKPASSKTNPKVEPTEVDLKKPPKPLPVPTLPEKKKAENLSWMSYYDSLSVAKDEALGTGPSAFSSTTQDRISTLEPDGSLRFFWLDYLEHDGRVHFIGKLKDKNSGVWISCCVTVENLQRNLYVLPRERRIEIDEDGDEYETDIVPQIADVYQEFDTFRKRAGVKAWKAKFVKRKYAFGERDVPRGGAQWMKVVYGFDEPAIDSEGSGKTFTRVFGTNTSAFELLVLKRKIMGPCWLQIKKPHAENKGISWCKFEVTVSDPKDINPFPETDSDAPKDMPPLTVMSLSVRTVVNHKENKREVVCATARIWSNIRIDDSTPPESLPCSVHTFVRPLDRFPPNFESRAKASSKGFISPVRNELSLLNCLLVTIQKSDPDVIVGHEFLGVSLDVLLGRIKDLKADHWSRIGRFRRTKMNLGRPGTNLKLLYGRLVCDLASDGAKGMISSTTWSLTEMCKTHLNAERQDIDPDETAGYFDGSVSSPDRLLNFVKHCELDAHYQMAIASRVQILPLTKQLTNLAGNAWNKTLNGGRAERNEYILLHEFYRLKYICPDKTWGKKTTPRIKEEFEDDDEGGGGKGKGKGGKAKRDKYKGGLVFEPKRGLWDRYVLVMDFNSLYPSIIQEYNIDFTTVSSIEDEEDLAGEGKIPEPPGDDVEQGVLPRLIATLVSRRRQVKSLMKDKTATQQKLLQWDIKQMALKLTANSMYGCLGFEYSRFYARPLAALTTHKGREILTHTRELAESIGLDVVYGDTDSIFVNTNATVLSDALRISYELKKAVNDRYKLLEIDLDGIFQRLLLLQKKKYAAVKVNEGSKTTSIEIKGLDMKRREFSALSKNVSQYVLDQILSGEITEIVVENIHEYLRSVGENIKAGRIKLEDFIIFKRLGKNPEDYPDGKSQPHVQVALRMKSKGGTARGGDVVPYIFCLGSGGESSKTGQADRARHPDEVRKADKDCQIDYDYYLSQQILPPVERLCERIEGTDRSRLAECLGLDPARFRNYSTVEGEESNITTLDSQIPESERYNDAGPFKIRCRHCKTESDFVPIHDRQGSLLLPSGPTCPICRKVLGNASIQVQLERQIREHISKYYLGWTMCDDSTCGNRTRMMSVYGKRCLRPGCTGRVTFEYSDTQLYNQLRYYAYLFDGEAALRCSRGAEHEDQVRALTDKHAEFLSTLNHTVKRFLDENARRWVDMQSLFSFMKIS</sequence>
<reference evidence="1" key="2">
    <citation type="journal article" date="2020" name="Nat. Commun.">
        <title>Large-scale genome sequencing of mycorrhizal fungi provides insights into the early evolution of symbiotic traits.</title>
        <authorList>
            <person name="Miyauchi S."/>
            <person name="Kiss E."/>
            <person name="Kuo A."/>
            <person name="Drula E."/>
            <person name="Kohler A."/>
            <person name="Sanchez-Garcia M."/>
            <person name="Morin E."/>
            <person name="Andreopoulos B."/>
            <person name="Barry K.W."/>
            <person name="Bonito G."/>
            <person name="Buee M."/>
            <person name="Carver A."/>
            <person name="Chen C."/>
            <person name="Cichocki N."/>
            <person name="Clum A."/>
            <person name="Culley D."/>
            <person name="Crous P.W."/>
            <person name="Fauchery L."/>
            <person name="Girlanda M."/>
            <person name="Hayes R.D."/>
            <person name="Keri Z."/>
            <person name="LaButti K."/>
            <person name="Lipzen A."/>
            <person name="Lombard V."/>
            <person name="Magnuson J."/>
            <person name="Maillard F."/>
            <person name="Murat C."/>
            <person name="Nolan M."/>
            <person name="Ohm R.A."/>
            <person name="Pangilinan J."/>
            <person name="Pereira M.F."/>
            <person name="Perotto S."/>
            <person name="Peter M."/>
            <person name="Pfister S."/>
            <person name="Riley R."/>
            <person name="Sitrit Y."/>
            <person name="Stielow J.B."/>
            <person name="Szollosi G."/>
            <person name="Zifcakova L."/>
            <person name="Stursova M."/>
            <person name="Spatafora J.W."/>
            <person name="Tedersoo L."/>
            <person name="Vaario L.M."/>
            <person name="Yamada A."/>
            <person name="Yan M."/>
            <person name="Wang P."/>
            <person name="Xu J."/>
            <person name="Bruns T."/>
            <person name="Baldrian P."/>
            <person name="Vilgalys R."/>
            <person name="Dunand C."/>
            <person name="Henrissat B."/>
            <person name="Grigoriev I.V."/>
            <person name="Hibbett D."/>
            <person name="Nagy L.G."/>
            <person name="Martin F.M."/>
        </authorList>
    </citation>
    <scope>NUCLEOTIDE SEQUENCE</scope>
    <source>
        <strain evidence="1">P2</strain>
    </source>
</reference>
<reference evidence="1" key="1">
    <citation type="submission" date="2019-10" db="EMBL/GenBank/DDBJ databases">
        <authorList>
            <consortium name="DOE Joint Genome Institute"/>
            <person name="Kuo A."/>
            <person name="Miyauchi S."/>
            <person name="Kiss E."/>
            <person name="Drula E."/>
            <person name="Kohler A."/>
            <person name="Sanchez-Garcia M."/>
            <person name="Andreopoulos B."/>
            <person name="Barry K.W."/>
            <person name="Bonito G."/>
            <person name="Buee M."/>
            <person name="Carver A."/>
            <person name="Chen C."/>
            <person name="Cichocki N."/>
            <person name="Clum A."/>
            <person name="Culley D."/>
            <person name="Crous P.W."/>
            <person name="Fauchery L."/>
            <person name="Girlanda M."/>
            <person name="Hayes R."/>
            <person name="Keri Z."/>
            <person name="Labutti K."/>
            <person name="Lipzen A."/>
            <person name="Lombard V."/>
            <person name="Magnuson J."/>
            <person name="Maillard F."/>
            <person name="Morin E."/>
            <person name="Murat C."/>
            <person name="Nolan M."/>
            <person name="Ohm R."/>
            <person name="Pangilinan J."/>
            <person name="Pereira M."/>
            <person name="Perotto S."/>
            <person name="Peter M."/>
            <person name="Riley R."/>
            <person name="Sitrit Y."/>
            <person name="Stielow B."/>
            <person name="Szollosi G."/>
            <person name="Zifcakova L."/>
            <person name="Stursova M."/>
            <person name="Spatafora J.W."/>
            <person name="Tedersoo L."/>
            <person name="Vaario L.-M."/>
            <person name="Yamada A."/>
            <person name="Yan M."/>
            <person name="Wang P."/>
            <person name="Xu J."/>
            <person name="Bruns T."/>
            <person name="Baldrian P."/>
            <person name="Vilgalys R."/>
            <person name="Henrissat B."/>
            <person name="Grigoriev I.V."/>
            <person name="Hibbett D."/>
            <person name="Nagy L.G."/>
            <person name="Martin F.M."/>
        </authorList>
    </citation>
    <scope>NUCLEOTIDE SEQUENCE</scope>
    <source>
        <strain evidence="1">P2</strain>
    </source>
</reference>
<evidence type="ECO:0000313" key="2">
    <source>
        <dbReference type="Proteomes" id="UP000886501"/>
    </source>
</evidence>
<dbReference type="Proteomes" id="UP000886501">
    <property type="component" value="Unassembled WGS sequence"/>
</dbReference>
<name>A0ACB6ZKQ9_THEGA</name>
<comment type="caution">
    <text evidence="1">The sequence shown here is derived from an EMBL/GenBank/DDBJ whole genome shotgun (WGS) entry which is preliminary data.</text>
</comment>
<proteinExistence type="predicted"/>
<organism evidence="1 2">
    <name type="scientific">Thelephora ganbajun</name>
    <name type="common">Ganba fungus</name>
    <dbReference type="NCBI Taxonomy" id="370292"/>
    <lineage>
        <taxon>Eukaryota</taxon>
        <taxon>Fungi</taxon>
        <taxon>Dikarya</taxon>
        <taxon>Basidiomycota</taxon>
        <taxon>Agaricomycotina</taxon>
        <taxon>Agaricomycetes</taxon>
        <taxon>Thelephorales</taxon>
        <taxon>Thelephoraceae</taxon>
        <taxon>Thelephora</taxon>
    </lineage>
</organism>
<gene>
    <name evidence="1" type="ORF">BDM02DRAFT_3093730</name>
</gene>
<protein>
    <submittedName>
        <fullName evidence="1">Uncharacterized protein</fullName>
    </submittedName>
</protein>